<sequence>MSHMPALEAATLPADAVEVGRIADAWGIKGWFKVQAFSSDPEALFTAKQWFLQPPEKGAKQFSGTVVLSVKQARTHSDSIVATSAQVVDRNAAEALRGARIFVAREHFPKAGDGEYYWVDLMGLSVVNREGVALGVVKDLMATGPQTVLVLGYEAQGKEQERLIPFVDAYVDKVDLAGKTIVADWQPDY</sequence>
<evidence type="ECO:0000259" key="7">
    <source>
        <dbReference type="Pfam" id="PF24986"/>
    </source>
</evidence>
<keyword evidence="4 5" id="KW-0143">Chaperone</keyword>
<evidence type="ECO:0000313" key="8">
    <source>
        <dbReference type="EMBL" id="MFD2752868.1"/>
    </source>
</evidence>
<comment type="caution">
    <text evidence="8">The sequence shown here is derived from an EMBL/GenBank/DDBJ whole genome shotgun (WGS) entry which is preliminary data.</text>
</comment>
<comment type="subcellular location">
    <subcellularLocation>
        <location evidence="5">Cytoplasm</location>
    </subcellularLocation>
</comment>
<keyword evidence="9" id="KW-1185">Reference proteome</keyword>
<dbReference type="InterPro" id="IPR036976">
    <property type="entry name" value="RimM_N_sf"/>
</dbReference>
<reference evidence="9" key="1">
    <citation type="journal article" date="2019" name="Int. J. Syst. Evol. Microbiol.">
        <title>The Global Catalogue of Microorganisms (GCM) 10K type strain sequencing project: providing services to taxonomists for standard genome sequencing and annotation.</title>
        <authorList>
            <consortium name="The Broad Institute Genomics Platform"/>
            <consortium name="The Broad Institute Genome Sequencing Center for Infectious Disease"/>
            <person name="Wu L."/>
            <person name="Ma J."/>
        </authorList>
    </citation>
    <scope>NUCLEOTIDE SEQUENCE [LARGE SCALE GENOMIC DNA]</scope>
    <source>
        <strain evidence="9">TISTR 1906</strain>
    </source>
</reference>
<feature type="domain" description="Ribosome maturation factor RimM PRC barrel" evidence="7">
    <location>
        <begin position="118"/>
        <end position="188"/>
    </location>
</feature>
<keyword evidence="2 5" id="KW-0690">Ribosome biogenesis</keyword>
<evidence type="ECO:0000256" key="2">
    <source>
        <dbReference type="ARBA" id="ARBA00022517"/>
    </source>
</evidence>
<dbReference type="Pfam" id="PF01782">
    <property type="entry name" value="RimM"/>
    <property type="match status" value="1"/>
</dbReference>
<evidence type="ECO:0000313" key="9">
    <source>
        <dbReference type="Proteomes" id="UP001597463"/>
    </source>
</evidence>
<evidence type="ECO:0000256" key="3">
    <source>
        <dbReference type="ARBA" id="ARBA00022552"/>
    </source>
</evidence>
<name>A0ABW5UHU4_9BURK</name>
<dbReference type="SUPFAM" id="SSF50346">
    <property type="entry name" value="PRC-barrel domain"/>
    <property type="match status" value="1"/>
</dbReference>
<evidence type="ECO:0000259" key="6">
    <source>
        <dbReference type="Pfam" id="PF01782"/>
    </source>
</evidence>
<dbReference type="InterPro" id="IPR011033">
    <property type="entry name" value="PRC_barrel-like_sf"/>
</dbReference>
<dbReference type="InterPro" id="IPR011961">
    <property type="entry name" value="RimM"/>
</dbReference>
<dbReference type="InterPro" id="IPR009000">
    <property type="entry name" value="Transl_B-barrel_sf"/>
</dbReference>
<accession>A0ABW5UHU4</accession>
<dbReference type="InterPro" id="IPR056792">
    <property type="entry name" value="PRC_RimM"/>
</dbReference>
<keyword evidence="1 5" id="KW-0963">Cytoplasm</keyword>
<dbReference type="Gene3D" id="2.30.30.240">
    <property type="entry name" value="PRC-barrel domain"/>
    <property type="match status" value="1"/>
</dbReference>
<comment type="similarity">
    <text evidence="5">Belongs to the RimM family.</text>
</comment>
<comment type="function">
    <text evidence="5">An accessory protein needed during the final step in the assembly of 30S ribosomal subunit, possibly for assembly of the head region. Essential for efficient processing of 16S rRNA. May be needed both before and after RbfA during the maturation of 16S rRNA. It has affinity for free ribosomal 30S subunits but not for 70S ribosomes.</text>
</comment>
<comment type="subunit">
    <text evidence="5">Binds ribosomal protein uS19.</text>
</comment>
<organism evidence="8 9">
    <name type="scientific">Comamonas terrae</name>
    <dbReference type="NCBI Taxonomy" id="673548"/>
    <lineage>
        <taxon>Bacteria</taxon>
        <taxon>Pseudomonadati</taxon>
        <taxon>Pseudomonadota</taxon>
        <taxon>Betaproteobacteria</taxon>
        <taxon>Burkholderiales</taxon>
        <taxon>Comamonadaceae</taxon>
        <taxon>Comamonas</taxon>
    </lineage>
</organism>
<dbReference type="PANTHER" id="PTHR33692">
    <property type="entry name" value="RIBOSOME MATURATION FACTOR RIMM"/>
    <property type="match status" value="1"/>
</dbReference>
<proteinExistence type="inferred from homology"/>
<protein>
    <recommendedName>
        <fullName evidence="5">Ribosome maturation factor RimM</fullName>
    </recommendedName>
</protein>
<dbReference type="RefSeq" id="WP_066472905.1">
    <property type="nucleotide sequence ID" value="NZ_BCNT01000003.1"/>
</dbReference>
<feature type="domain" description="RimM N-terminal" evidence="6">
    <location>
        <begin position="19"/>
        <end position="106"/>
    </location>
</feature>
<dbReference type="NCBIfam" id="TIGR02273">
    <property type="entry name" value="16S_RimM"/>
    <property type="match status" value="1"/>
</dbReference>
<dbReference type="Pfam" id="PF24986">
    <property type="entry name" value="PRC_RimM"/>
    <property type="match status" value="1"/>
</dbReference>
<dbReference type="HAMAP" id="MF_00014">
    <property type="entry name" value="Ribosome_mat_RimM"/>
    <property type="match status" value="1"/>
</dbReference>
<evidence type="ECO:0000256" key="5">
    <source>
        <dbReference type="HAMAP-Rule" id="MF_00014"/>
    </source>
</evidence>
<dbReference type="Gene3D" id="2.40.30.60">
    <property type="entry name" value="RimM"/>
    <property type="match status" value="1"/>
</dbReference>
<evidence type="ECO:0000256" key="4">
    <source>
        <dbReference type="ARBA" id="ARBA00023186"/>
    </source>
</evidence>
<evidence type="ECO:0000256" key="1">
    <source>
        <dbReference type="ARBA" id="ARBA00022490"/>
    </source>
</evidence>
<keyword evidence="3 5" id="KW-0698">rRNA processing</keyword>
<dbReference type="PANTHER" id="PTHR33692:SF1">
    <property type="entry name" value="RIBOSOME MATURATION FACTOR RIMM"/>
    <property type="match status" value="1"/>
</dbReference>
<dbReference type="EMBL" id="JBHUMV010000001">
    <property type="protein sequence ID" value="MFD2752868.1"/>
    <property type="molecule type" value="Genomic_DNA"/>
</dbReference>
<comment type="domain">
    <text evidence="5">The PRC barrel domain binds ribosomal protein uS19.</text>
</comment>
<gene>
    <name evidence="5 8" type="primary">rimM</name>
    <name evidence="8" type="ORF">ACFSW6_02120</name>
</gene>
<dbReference type="InterPro" id="IPR002676">
    <property type="entry name" value="RimM_N"/>
</dbReference>
<dbReference type="SUPFAM" id="SSF50447">
    <property type="entry name" value="Translation proteins"/>
    <property type="match status" value="1"/>
</dbReference>
<dbReference type="Proteomes" id="UP001597463">
    <property type="component" value="Unassembled WGS sequence"/>
</dbReference>